<dbReference type="EMBL" id="SLXV01000023">
    <property type="protein sequence ID" value="TCP66467.1"/>
    <property type="molecule type" value="Genomic_DNA"/>
</dbReference>
<dbReference type="InterPro" id="IPR036366">
    <property type="entry name" value="PGBDSf"/>
</dbReference>
<accession>A0A4R2RUV9</accession>
<sequence length="121" mass="13651">MKSRVKRLVPILFMVLIVMAPITAFAHPMQDVWSKNDYVGSGYLSSGGYVQAVQRMLLETPWGYSGVDGRYGKNTKKGIMEFQENRKMKADGIVGSDTWARFQAYRSYVGAKGSAHLYQFI</sequence>
<gene>
    <name evidence="3" type="ORF">EDD57_1234</name>
</gene>
<dbReference type="RefSeq" id="WP_243649498.1">
    <property type="nucleotide sequence ID" value="NZ_SLXV01000023.1"/>
</dbReference>
<evidence type="ECO:0000313" key="4">
    <source>
        <dbReference type="Proteomes" id="UP000294746"/>
    </source>
</evidence>
<evidence type="ECO:0000259" key="2">
    <source>
        <dbReference type="Pfam" id="PF01471"/>
    </source>
</evidence>
<evidence type="ECO:0000256" key="1">
    <source>
        <dbReference type="SAM" id="SignalP"/>
    </source>
</evidence>
<dbReference type="Pfam" id="PF01471">
    <property type="entry name" value="PG_binding_1"/>
    <property type="match status" value="1"/>
</dbReference>
<evidence type="ECO:0000313" key="3">
    <source>
        <dbReference type="EMBL" id="TCP66467.1"/>
    </source>
</evidence>
<comment type="caution">
    <text evidence="3">The sequence shown here is derived from an EMBL/GenBank/DDBJ whole genome shotgun (WGS) entry which is preliminary data.</text>
</comment>
<dbReference type="InterPro" id="IPR002477">
    <property type="entry name" value="Peptidoglycan-bd-like"/>
</dbReference>
<feature type="chain" id="PRO_5020594255" evidence="1">
    <location>
        <begin position="27"/>
        <end position="121"/>
    </location>
</feature>
<reference evidence="3 4" key="1">
    <citation type="submission" date="2019-03" db="EMBL/GenBank/DDBJ databases">
        <title>Genomic Encyclopedia of Type Strains, Phase IV (KMG-IV): sequencing the most valuable type-strain genomes for metagenomic binning, comparative biology and taxonomic classification.</title>
        <authorList>
            <person name="Goeker M."/>
        </authorList>
    </citation>
    <scope>NUCLEOTIDE SEQUENCE [LARGE SCALE GENOMIC DNA]</scope>
    <source>
        <strain evidence="3 4">DSM 46831</strain>
    </source>
</reference>
<keyword evidence="1" id="KW-0732">Signal</keyword>
<dbReference type="Proteomes" id="UP000294746">
    <property type="component" value="Unassembled WGS sequence"/>
</dbReference>
<dbReference type="SUPFAM" id="SSF47090">
    <property type="entry name" value="PGBD-like"/>
    <property type="match status" value="1"/>
</dbReference>
<dbReference type="AlphaFoldDB" id="A0A4R2RUV9"/>
<protein>
    <submittedName>
        <fullName evidence="3">Putative peptidoglycan binding protein</fullName>
    </submittedName>
</protein>
<dbReference type="Gene3D" id="1.10.101.10">
    <property type="entry name" value="PGBD-like superfamily/PGBD"/>
    <property type="match status" value="1"/>
</dbReference>
<keyword evidence="4" id="KW-1185">Reference proteome</keyword>
<organism evidence="3 4">
    <name type="scientific">Baia soyae</name>
    <dbReference type="NCBI Taxonomy" id="1544746"/>
    <lineage>
        <taxon>Bacteria</taxon>
        <taxon>Bacillati</taxon>
        <taxon>Bacillota</taxon>
        <taxon>Bacilli</taxon>
        <taxon>Bacillales</taxon>
        <taxon>Thermoactinomycetaceae</taxon>
        <taxon>Baia</taxon>
    </lineage>
</organism>
<dbReference type="InterPro" id="IPR036365">
    <property type="entry name" value="PGBD-like_sf"/>
</dbReference>
<name>A0A4R2RUV9_9BACL</name>
<feature type="domain" description="Peptidoglycan binding-like" evidence="2">
    <location>
        <begin position="47"/>
        <end position="101"/>
    </location>
</feature>
<proteinExistence type="predicted"/>
<feature type="signal peptide" evidence="1">
    <location>
        <begin position="1"/>
        <end position="26"/>
    </location>
</feature>